<evidence type="ECO:0000313" key="4">
    <source>
        <dbReference type="Proteomes" id="UP000054477"/>
    </source>
</evidence>
<dbReference type="OrthoDB" id="2804062at2759"/>
<proteinExistence type="predicted"/>
<feature type="non-terminal residue" evidence="3">
    <location>
        <position position="979"/>
    </location>
</feature>
<gene>
    <name evidence="3" type="ORF">K443DRAFT_115571</name>
</gene>
<feature type="domain" description="CxC2-like cysteine cluster KDZ transposase-associated" evidence="2">
    <location>
        <begin position="85"/>
        <end position="191"/>
    </location>
</feature>
<feature type="region of interest" description="Disordered" evidence="1">
    <location>
        <begin position="930"/>
        <end position="979"/>
    </location>
</feature>
<dbReference type="EMBL" id="KN839056">
    <property type="protein sequence ID" value="KIJ91101.1"/>
    <property type="molecule type" value="Genomic_DNA"/>
</dbReference>
<organism evidence="3 4">
    <name type="scientific">Laccaria amethystina LaAM-08-1</name>
    <dbReference type="NCBI Taxonomy" id="1095629"/>
    <lineage>
        <taxon>Eukaryota</taxon>
        <taxon>Fungi</taxon>
        <taxon>Dikarya</taxon>
        <taxon>Basidiomycota</taxon>
        <taxon>Agaricomycotina</taxon>
        <taxon>Agaricomycetes</taxon>
        <taxon>Agaricomycetidae</taxon>
        <taxon>Agaricales</taxon>
        <taxon>Agaricineae</taxon>
        <taxon>Hydnangiaceae</taxon>
        <taxon>Laccaria</taxon>
    </lineage>
</organism>
<evidence type="ECO:0000256" key="1">
    <source>
        <dbReference type="SAM" id="MobiDB-lite"/>
    </source>
</evidence>
<dbReference type="HOGENOM" id="CLU_003703_13_0_1"/>
<accession>A0A0C9X0N5</accession>
<dbReference type="PANTHER" id="PTHR33104:SF2">
    <property type="entry name" value="CXC3 LIKE CYSTEINE CLUSTER DOMAIN-CONTAINING PROTEIN"/>
    <property type="match status" value="1"/>
</dbReference>
<reference evidence="3 4" key="1">
    <citation type="submission" date="2014-04" db="EMBL/GenBank/DDBJ databases">
        <authorList>
            <consortium name="DOE Joint Genome Institute"/>
            <person name="Kuo A."/>
            <person name="Kohler A."/>
            <person name="Nagy L.G."/>
            <person name="Floudas D."/>
            <person name="Copeland A."/>
            <person name="Barry K.W."/>
            <person name="Cichocki N."/>
            <person name="Veneault-Fourrey C."/>
            <person name="LaButti K."/>
            <person name="Lindquist E.A."/>
            <person name="Lipzen A."/>
            <person name="Lundell T."/>
            <person name="Morin E."/>
            <person name="Murat C."/>
            <person name="Sun H."/>
            <person name="Tunlid A."/>
            <person name="Henrissat B."/>
            <person name="Grigoriev I.V."/>
            <person name="Hibbett D.S."/>
            <person name="Martin F."/>
            <person name="Nordberg H.P."/>
            <person name="Cantor M.N."/>
            <person name="Hua S.X."/>
        </authorList>
    </citation>
    <scope>NUCLEOTIDE SEQUENCE [LARGE SCALE GENOMIC DNA]</scope>
    <source>
        <strain evidence="3 4">LaAM-08-1</strain>
    </source>
</reference>
<feature type="compositionally biased region" description="Acidic residues" evidence="1">
    <location>
        <begin position="934"/>
        <end position="958"/>
    </location>
</feature>
<dbReference type="Pfam" id="PF18803">
    <property type="entry name" value="CxC2"/>
    <property type="match status" value="1"/>
</dbReference>
<evidence type="ECO:0000259" key="2">
    <source>
        <dbReference type="Pfam" id="PF18803"/>
    </source>
</evidence>
<dbReference type="InterPro" id="IPR041457">
    <property type="entry name" value="CxC2_KDZ-assoc"/>
</dbReference>
<name>A0A0C9X0N5_9AGAR</name>
<dbReference type="AlphaFoldDB" id="A0A0C9X0N5"/>
<evidence type="ECO:0000313" key="3">
    <source>
        <dbReference type="EMBL" id="KIJ91101.1"/>
    </source>
</evidence>
<keyword evidence="4" id="KW-1185">Reference proteome</keyword>
<dbReference type="InterPro" id="IPR040521">
    <property type="entry name" value="KDZ"/>
</dbReference>
<protein>
    <recommendedName>
        <fullName evidence="2">CxC2-like cysteine cluster KDZ transposase-associated domain-containing protein</fullName>
    </recommendedName>
</protein>
<dbReference type="Pfam" id="PF18758">
    <property type="entry name" value="KDZ"/>
    <property type="match status" value="1"/>
</dbReference>
<dbReference type="STRING" id="1095629.A0A0C9X0N5"/>
<dbReference type="PANTHER" id="PTHR33104">
    <property type="entry name" value="SI:DKEY-29D5.2"/>
    <property type="match status" value="1"/>
</dbReference>
<feature type="compositionally biased region" description="Acidic residues" evidence="1">
    <location>
        <begin position="965"/>
        <end position="979"/>
    </location>
</feature>
<reference evidence="4" key="2">
    <citation type="submission" date="2015-01" db="EMBL/GenBank/DDBJ databases">
        <title>Evolutionary Origins and Diversification of the Mycorrhizal Mutualists.</title>
        <authorList>
            <consortium name="DOE Joint Genome Institute"/>
            <consortium name="Mycorrhizal Genomics Consortium"/>
            <person name="Kohler A."/>
            <person name="Kuo A."/>
            <person name="Nagy L.G."/>
            <person name="Floudas D."/>
            <person name="Copeland A."/>
            <person name="Barry K.W."/>
            <person name="Cichocki N."/>
            <person name="Veneault-Fourrey C."/>
            <person name="LaButti K."/>
            <person name="Lindquist E.A."/>
            <person name="Lipzen A."/>
            <person name="Lundell T."/>
            <person name="Morin E."/>
            <person name="Murat C."/>
            <person name="Riley R."/>
            <person name="Ohm R."/>
            <person name="Sun H."/>
            <person name="Tunlid A."/>
            <person name="Henrissat B."/>
            <person name="Grigoriev I.V."/>
            <person name="Hibbett D.S."/>
            <person name="Martin F."/>
        </authorList>
    </citation>
    <scope>NUCLEOTIDE SEQUENCE [LARGE SCALE GENOMIC DNA]</scope>
    <source>
        <strain evidence="4">LaAM-08-1</strain>
    </source>
</reference>
<sequence length="979" mass="112369">SPQSTLSDWVNLRDSCLDEILRHDGPLGCPSSCTRCLADEVLFRCRDCGHGQTLLCAACIVSKHNELELHQIEKWNGHFFEKAQLCTLGLRIQLGHDGGCCALPVPASPNFLVFGLSGVHQVNVDFCGCQPNYELEKRVQLLRRRWVPATTSRPQTVFTFECLDTFHELTLQGKTNLYDFYHTLLRKTDNANIQPTIYRYPEMHRAFRLWRNLMAFKRAGQGHDPSGINGTSAGALVVECPACPHPGRNLPEEWKDAGPLLYLYILYLAIDANFKLKGKDRKLTDIDLTPGLGAFVNEDQYQDFIKDYVDQPEINTCESEHDAIVRASIRKTPGYSVTGAGLVICSRHILVRPNGAGDLQKGEKYCNMDYIALSTLIGITLLWIIVTYDIGCQWSMNLKSRMEDFPEHMRISDDIRVDVAIPGWHIKGHGKTCQDNFSLGYMKGAGRTCGDEIEGSWSHTNPLAASVREMAPAARHETLNDHWNGWNYRKVVGLRVNLLKKFKQAAIMKAKHEAAYQQLTSTFSDDLIERWERRVEKWENDQKGPNPYCEPSIGLTLQDVRLELSNEEAAESSAGNLPKTNVSMTGFLTTGLELEDRQYQLRYEISQGKKIKTSKQNADIQEKRNTLQRQITNWRRAQLVYTPHAATLISETSTQAEESRTQADLAENMNLYLPSSLPSSVRSLSEIKHICSAERRLRYAQAHDALAQIRRQRRIIQGLWYFKKINVSGTGNRPNTRILTTYKGLTRKLARAVFKYRRVREALLVLDLDGDWKLELQVLRQEDISGPGKDPDESSGKYVMSWIWLLRKAEKSDVSETEFNECMRVEWMKTRARMMRWQEEYLILQEEMRRVIVWFEWRASWWEQQATRRVNAKPDILGGISAYAYKQANLMHCMARRCADHWLPFLASKDITPGWAIKYPIQPDSICKKKVTENDIEEEGEDEEGENEELEEDDSLDIEETHSDIDEEEDQYLVFDYDD</sequence>
<dbReference type="Proteomes" id="UP000054477">
    <property type="component" value="Unassembled WGS sequence"/>
</dbReference>